<dbReference type="OrthoDB" id="440325at2759"/>
<evidence type="ECO:0000256" key="3">
    <source>
        <dbReference type="PIRNR" id="PIRNR036492"/>
    </source>
</evidence>
<dbReference type="GO" id="GO:0006081">
    <property type="term" value="P:aldehyde metabolic process"/>
    <property type="evidence" value="ECO:0007669"/>
    <property type="project" value="InterPro"/>
</dbReference>
<evidence type="ECO:0000256" key="1">
    <source>
        <dbReference type="ARBA" id="ARBA00009986"/>
    </source>
</evidence>
<gene>
    <name evidence="5" type="ORF">Cgig2_019623</name>
</gene>
<comment type="similarity">
    <text evidence="1 3">Belongs to the aldehyde dehydrogenase family.</text>
</comment>
<protein>
    <recommendedName>
        <fullName evidence="3">Aldehyde dehydrogenase</fullName>
    </recommendedName>
</protein>
<accession>A0A9Q1QJC3</accession>
<comment type="caution">
    <text evidence="5">The sequence shown here is derived from an EMBL/GenBank/DDBJ whole genome shotgun (WGS) entry which is preliminary data.</text>
</comment>
<dbReference type="InterPro" id="IPR016163">
    <property type="entry name" value="Ald_DH_C"/>
</dbReference>
<feature type="domain" description="Aldehyde dehydrogenase" evidence="4">
    <location>
        <begin position="76"/>
        <end position="199"/>
    </location>
</feature>
<dbReference type="PANTHER" id="PTHR43570:SF17">
    <property type="entry name" value="ALDEHYDE DEHYDROGENASE FAMILY 3 MEMBER F1"/>
    <property type="match status" value="1"/>
</dbReference>
<dbReference type="EMBL" id="JAKOGI010000115">
    <property type="protein sequence ID" value="KAJ8443641.1"/>
    <property type="molecule type" value="Genomic_DNA"/>
</dbReference>
<feature type="domain" description="Aldehyde dehydrogenase" evidence="4">
    <location>
        <begin position="270"/>
        <end position="352"/>
    </location>
</feature>
<dbReference type="InterPro" id="IPR016162">
    <property type="entry name" value="Ald_DH_N"/>
</dbReference>
<dbReference type="InterPro" id="IPR015590">
    <property type="entry name" value="Aldehyde_DH_dom"/>
</dbReference>
<name>A0A9Q1QJC3_9CARY</name>
<reference evidence="5" key="1">
    <citation type="submission" date="2022-04" db="EMBL/GenBank/DDBJ databases">
        <title>Carnegiea gigantea Genome sequencing and assembly v2.</title>
        <authorList>
            <person name="Copetti D."/>
            <person name="Sanderson M.J."/>
            <person name="Burquez A."/>
            <person name="Wojciechowski M.F."/>
        </authorList>
    </citation>
    <scope>NUCLEOTIDE SEQUENCE</scope>
    <source>
        <strain evidence="5">SGP5-SGP5p</strain>
        <tissue evidence="5">Aerial part</tissue>
    </source>
</reference>
<sequence>MVEERDSSCLLSELRETFKSGRTRSFEWRKTQLEAMLNMLTHQEHSCFQALDHDLGKTHVESYKDEAETRLLFYPAKAEVIPEPYGLVLIITSWNYPLQLALEPLIGAIAAGNVVVIKPSEIAPATSSFLSKTIPLYLDSTAIKVIEGGSDTTQQLLQHQWDKIFYTGSPRVGKIIMTEAAKHLTPVTLELGGKCPMIFDFPSISSDLKIDMLKRTVRRFYGENLETLKGMTRIVNKFHFDRLRGLLKDPLVANSIVHGGSYDEERLYLKKIVESIEFINSKPKPLALYAFTNDESLKTRIVSETSSGSVTFNDVLIHCLCDGLPFGGVGPSGIGRYHGKYSFETFSHEKAVLRRGFFPDLNARYPPWNTFKLEFCRVGYRFDYIALILLLLGLKSFPKES</sequence>
<dbReference type="PIRSF" id="PIRSF036492">
    <property type="entry name" value="ALDH"/>
    <property type="match status" value="1"/>
</dbReference>
<dbReference type="GO" id="GO:0005737">
    <property type="term" value="C:cytoplasm"/>
    <property type="evidence" value="ECO:0007669"/>
    <property type="project" value="TreeGrafter"/>
</dbReference>
<keyword evidence="6" id="KW-1185">Reference proteome</keyword>
<evidence type="ECO:0000313" key="5">
    <source>
        <dbReference type="EMBL" id="KAJ8443641.1"/>
    </source>
</evidence>
<dbReference type="FunFam" id="3.40.605.10:FF:000004">
    <property type="entry name" value="Aldehyde dehydrogenase"/>
    <property type="match status" value="1"/>
</dbReference>
<dbReference type="Proteomes" id="UP001153076">
    <property type="component" value="Unassembled WGS sequence"/>
</dbReference>
<dbReference type="InterPro" id="IPR012394">
    <property type="entry name" value="Aldehyde_DH_NAD(P)"/>
</dbReference>
<dbReference type="SUPFAM" id="SSF53720">
    <property type="entry name" value="ALDH-like"/>
    <property type="match status" value="1"/>
</dbReference>
<dbReference type="Pfam" id="PF00171">
    <property type="entry name" value="Aldedh"/>
    <property type="match status" value="2"/>
</dbReference>
<proteinExistence type="inferred from homology"/>
<dbReference type="Gene3D" id="3.40.309.10">
    <property type="entry name" value="Aldehyde Dehydrogenase, Chain A, domain 2"/>
    <property type="match status" value="1"/>
</dbReference>
<evidence type="ECO:0000259" key="4">
    <source>
        <dbReference type="Pfam" id="PF00171"/>
    </source>
</evidence>
<evidence type="ECO:0000256" key="2">
    <source>
        <dbReference type="ARBA" id="ARBA00023002"/>
    </source>
</evidence>
<dbReference type="GO" id="GO:0004029">
    <property type="term" value="F:aldehyde dehydrogenase (NAD+) activity"/>
    <property type="evidence" value="ECO:0007669"/>
    <property type="project" value="TreeGrafter"/>
</dbReference>
<dbReference type="AlphaFoldDB" id="A0A9Q1QJC3"/>
<organism evidence="5 6">
    <name type="scientific">Carnegiea gigantea</name>
    <dbReference type="NCBI Taxonomy" id="171969"/>
    <lineage>
        <taxon>Eukaryota</taxon>
        <taxon>Viridiplantae</taxon>
        <taxon>Streptophyta</taxon>
        <taxon>Embryophyta</taxon>
        <taxon>Tracheophyta</taxon>
        <taxon>Spermatophyta</taxon>
        <taxon>Magnoliopsida</taxon>
        <taxon>eudicotyledons</taxon>
        <taxon>Gunneridae</taxon>
        <taxon>Pentapetalae</taxon>
        <taxon>Caryophyllales</taxon>
        <taxon>Cactineae</taxon>
        <taxon>Cactaceae</taxon>
        <taxon>Cactoideae</taxon>
        <taxon>Echinocereeae</taxon>
        <taxon>Carnegiea</taxon>
    </lineage>
</organism>
<dbReference type="InterPro" id="IPR016161">
    <property type="entry name" value="Ald_DH/histidinol_DH"/>
</dbReference>
<keyword evidence="2 3" id="KW-0560">Oxidoreductase</keyword>
<dbReference type="Gene3D" id="3.40.605.10">
    <property type="entry name" value="Aldehyde Dehydrogenase, Chain A, domain 1"/>
    <property type="match status" value="2"/>
</dbReference>
<dbReference type="PANTHER" id="PTHR43570">
    <property type="entry name" value="ALDEHYDE DEHYDROGENASE"/>
    <property type="match status" value="1"/>
</dbReference>
<evidence type="ECO:0000313" key="6">
    <source>
        <dbReference type="Proteomes" id="UP001153076"/>
    </source>
</evidence>